<accession>A0A183JA98</accession>
<dbReference type="GO" id="GO:0005524">
    <property type="term" value="F:ATP binding"/>
    <property type="evidence" value="ECO:0007669"/>
    <property type="project" value="UniProtKB-KW"/>
</dbReference>
<name>A0A183JA98_9BILA</name>
<dbReference type="InterPro" id="IPR027417">
    <property type="entry name" value="P-loop_NTPase"/>
</dbReference>
<evidence type="ECO:0000313" key="4">
    <source>
        <dbReference type="Proteomes" id="UP000270296"/>
    </source>
</evidence>
<dbReference type="WBParaSite" id="SBAD_0001320901-mRNA-1">
    <property type="protein sequence ID" value="SBAD_0001320901-mRNA-1"/>
    <property type="gene ID" value="SBAD_0001320901"/>
</dbReference>
<keyword evidence="4" id="KW-1185">Reference proteome</keyword>
<dbReference type="SUPFAM" id="SSF52540">
    <property type="entry name" value="P-loop containing nucleoside triphosphate hydrolases"/>
    <property type="match status" value="1"/>
</dbReference>
<dbReference type="PANTHER" id="PTHR42961:SF2">
    <property type="entry name" value="IRON-SULFUR PROTEIN NUBPL"/>
    <property type="match status" value="1"/>
</dbReference>
<proteinExistence type="predicted"/>
<organism evidence="5">
    <name type="scientific">Soboliphyme baturini</name>
    <dbReference type="NCBI Taxonomy" id="241478"/>
    <lineage>
        <taxon>Eukaryota</taxon>
        <taxon>Metazoa</taxon>
        <taxon>Ecdysozoa</taxon>
        <taxon>Nematoda</taxon>
        <taxon>Enoplea</taxon>
        <taxon>Dorylaimia</taxon>
        <taxon>Dioctophymatida</taxon>
        <taxon>Dioctophymatoidea</taxon>
        <taxon>Soboliphymatidae</taxon>
        <taxon>Soboliphyme</taxon>
    </lineage>
</organism>
<dbReference type="GO" id="GO:0016226">
    <property type="term" value="P:iron-sulfur cluster assembly"/>
    <property type="evidence" value="ECO:0007669"/>
    <property type="project" value="InterPro"/>
</dbReference>
<evidence type="ECO:0000256" key="2">
    <source>
        <dbReference type="ARBA" id="ARBA00022840"/>
    </source>
</evidence>
<dbReference type="PANTHER" id="PTHR42961">
    <property type="entry name" value="IRON-SULFUR PROTEIN NUBPL"/>
    <property type="match status" value="1"/>
</dbReference>
<dbReference type="GO" id="GO:0051539">
    <property type="term" value="F:4 iron, 4 sulfur cluster binding"/>
    <property type="evidence" value="ECO:0007669"/>
    <property type="project" value="TreeGrafter"/>
</dbReference>
<reference evidence="3 4" key="2">
    <citation type="submission" date="2018-11" db="EMBL/GenBank/DDBJ databases">
        <authorList>
            <consortium name="Pathogen Informatics"/>
        </authorList>
    </citation>
    <scope>NUCLEOTIDE SEQUENCE [LARGE SCALE GENOMIC DNA]</scope>
</reference>
<dbReference type="Gene3D" id="3.40.50.300">
    <property type="entry name" value="P-loop containing nucleotide triphosphate hydrolases"/>
    <property type="match status" value="1"/>
</dbReference>
<keyword evidence="2" id="KW-0067">ATP-binding</keyword>
<evidence type="ECO:0000313" key="5">
    <source>
        <dbReference type="WBParaSite" id="SBAD_0001320901-mRNA-1"/>
    </source>
</evidence>
<dbReference type="Pfam" id="PF10609">
    <property type="entry name" value="ParA"/>
    <property type="match status" value="1"/>
</dbReference>
<dbReference type="EMBL" id="UZAM01018848">
    <property type="protein sequence ID" value="VDP51859.1"/>
    <property type="molecule type" value="Genomic_DNA"/>
</dbReference>
<keyword evidence="1" id="KW-0547">Nucleotide-binding</keyword>
<evidence type="ECO:0000313" key="3">
    <source>
        <dbReference type="EMBL" id="VDP51859.1"/>
    </source>
</evidence>
<reference evidence="5" key="1">
    <citation type="submission" date="2016-06" db="UniProtKB">
        <authorList>
            <consortium name="WormBaseParasite"/>
        </authorList>
    </citation>
    <scope>IDENTIFICATION</scope>
</reference>
<dbReference type="AlphaFoldDB" id="A0A183JA98"/>
<dbReference type="InterPro" id="IPR033756">
    <property type="entry name" value="YlxH/NBP35"/>
</dbReference>
<dbReference type="OrthoDB" id="1741334at2759"/>
<protein>
    <submittedName>
        <fullName evidence="5">Iron-sulfur cluster carrier protein</fullName>
    </submittedName>
</protein>
<sequence length="97" mass="10499">MTCLFQVAWGPLDYLFIDLPPGTGDTQLSLVQNVPIDGAVVVTTPQDVALIDAQKAIKMFAQVHVPIIGVVENMASFICPSCRHETRIFGDDTGLRA</sequence>
<gene>
    <name evidence="3" type="ORF">SBAD_LOCUS12796</name>
</gene>
<evidence type="ECO:0000256" key="1">
    <source>
        <dbReference type="ARBA" id="ARBA00022741"/>
    </source>
</evidence>
<dbReference type="InterPro" id="IPR044304">
    <property type="entry name" value="NUBPL-like"/>
</dbReference>
<dbReference type="Proteomes" id="UP000270296">
    <property type="component" value="Unassembled WGS sequence"/>
</dbReference>